<keyword evidence="3" id="KW-1185">Reference proteome</keyword>
<evidence type="ECO:0000313" key="2">
    <source>
        <dbReference type="EMBL" id="CAG8499141.1"/>
    </source>
</evidence>
<reference evidence="2" key="1">
    <citation type="submission" date="2021-06" db="EMBL/GenBank/DDBJ databases">
        <authorList>
            <person name="Kallberg Y."/>
            <person name="Tangrot J."/>
            <person name="Rosling A."/>
        </authorList>
    </citation>
    <scope>NUCLEOTIDE SEQUENCE</scope>
    <source>
        <strain evidence="2">MT106</strain>
    </source>
</reference>
<feature type="domain" description="Ricin B lectin" evidence="1">
    <location>
        <begin position="9"/>
        <end position="92"/>
    </location>
</feature>
<organism evidence="2 3">
    <name type="scientific">Ambispora gerdemannii</name>
    <dbReference type="NCBI Taxonomy" id="144530"/>
    <lineage>
        <taxon>Eukaryota</taxon>
        <taxon>Fungi</taxon>
        <taxon>Fungi incertae sedis</taxon>
        <taxon>Mucoromycota</taxon>
        <taxon>Glomeromycotina</taxon>
        <taxon>Glomeromycetes</taxon>
        <taxon>Archaeosporales</taxon>
        <taxon>Ambisporaceae</taxon>
        <taxon>Ambispora</taxon>
    </lineage>
</organism>
<gene>
    <name evidence="2" type="ORF">AGERDE_LOCUS4155</name>
</gene>
<dbReference type="Pfam" id="PF00652">
    <property type="entry name" value="Ricin_B_lectin"/>
    <property type="match status" value="1"/>
</dbReference>
<dbReference type="Gene3D" id="2.80.10.50">
    <property type="match status" value="1"/>
</dbReference>
<name>A0A9N8ZKH7_9GLOM</name>
<sequence length="139" mass="15564">MNDLYWIVSDTGHVLDVTGSNTAPGTPVILYTINNLSNPLNQLWRIDGNHIVSKLNGFALSLSDCVINVIQPKNDEDKRQHWRYDVNDSTLNSVLPYYVATVVKPVIADPKALGCKHLDTPVAPKAQRFVFVKWSGYKI</sequence>
<accession>A0A9N8ZKH7</accession>
<dbReference type="InterPro" id="IPR035992">
    <property type="entry name" value="Ricin_B-like_lectins"/>
</dbReference>
<protein>
    <submittedName>
        <fullName evidence="2">634_t:CDS:1</fullName>
    </submittedName>
</protein>
<evidence type="ECO:0000259" key="1">
    <source>
        <dbReference type="Pfam" id="PF00652"/>
    </source>
</evidence>
<dbReference type="EMBL" id="CAJVPL010000454">
    <property type="protein sequence ID" value="CAG8499141.1"/>
    <property type="molecule type" value="Genomic_DNA"/>
</dbReference>
<dbReference type="InterPro" id="IPR000772">
    <property type="entry name" value="Ricin_B_lectin"/>
</dbReference>
<dbReference type="SUPFAM" id="SSF50370">
    <property type="entry name" value="Ricin B-like lectins"/>
    <property type="match status" value="1"/>
</dbReference>
<comment type="caution">
    <text evidence="2">The sequence shown here is derived from an EMBL/GenBank/DDBJ whole genome shotgun (WGS) entry which is preliminary data.</text>
</comment>
<dbReference type="OrthoDB" id="2131701at2759"/>
<evidence type="ECO:0000313" key="3">
    <source>
        <dbReference type="Proteomes" id="UP000789831"/>
    </source>
</evidence>
<proteinExistence type="predicted"/>
<dbReference type="PROSITE" id="PS50231">
    <property type="entry name" value="RICIN_B_LECTIN"/>
    <property type="match status" value="1"/>
</dbReference>
<dbReference type="Proteomes" id="UP000789831">
    <property type="component" value="Unassembled WGS sequence"/>
</dbReference>
<dbReference type="AlphaFoldDB" id="A0A9N8ZKH7"/>